<dbReference type="PROSITE" id="PS00282">
    <property type="entry name" value="KAZAL_1"/>
    <property type="match status" value="1"/>
</dbReference>
<dbReference type="GO" id="GO:0004867">
    <property type="term" value="F:serine-type endopeptidase inhibitor activity"/>
    <property type="evidence" value="ECO:0007669"/>
    <property type="project" value="UniProtKB-KW"/>
</dbReference>
<dbReference type="AlphaFoldDB" id="A0A023EBN1"/>
<dbReference type="EMBL" id="GAPW01006715">
    <property type="protein sequence ID" value="JAC06883.1"/>
    <property type="molecule type" value="mRNA"/>
</dbReference>
<dbReference type="CDD" id="cd00104">
    <property type="entry name" value="KAZAL_FS"/>
    <property type="match status" value="1"/>
</dbReference>
<dbReference type="PROSITE" id="PS51465">
    <property type="entry name" value="KAZAL_2"/>
    <property type="match status" value="1"/>
</dbReference>
<keyword evidence="3" id="KW-0646">Protease inhibitor</keyword>
<evidence type="ECO:0000259" key="2">
    <source>
        <dbReference type="PROSITE" id="PS51465"/>
    </source>
</evidence>
<dbReference type="InterPro" id="IPR036058">
    <property type="entry name" value="Kazal_dom_sf"/>
</dbReference>
<evidence type="ECO:0000256" key="1">
    <source>
        <dbReference type="SAM" id="SignalP"/>
    </source>
</evidence>
<keyword evidence="3" id="KW-0722">Serine protease inhibitor</keyword>
<dbReference type="SUPFAM" id="SSF100895">
    <property type="entry name" value="Kazal-type serine protease inhibitors"/>
    <property type="match status" value="1"/>
</dbReference>
<dbReference type="SMART" id="SM00280">
    <property type="entry name" value="KAZAL"/>
    <property type="match status" value="1"/>
</dbReference>
<dbReference type="EMBL" id="GAPW01006714">
    <property type="protein sequence ID" value="JAC06884.1"/>
    <property type="molecule type" value="mRNA"/>
</dbReference>
<dbReference type="Pfam" id="PF00050">
    <property type="entry name" value="Kazal_1"/>
    <property type="match status" value="1"/>
</dbReference>
<feature type="chain" id="PRO_5007367824" evidence="1">
    <location>
        <begin position="22"/>
        <end position="83"/>
    </location>
</feature>
<protein>
    <submittedName>
        <fullName evidence="3">Kazal type serine protease inhibitor</fullName>
    </submittedName>
</protein>
<organism evidence="3">
    <name type="scientific">Aedes albopictus</name>
    <name type="common">Asian tiger mosquito</name>
    <name type="synonym">Stegomyia albopicta</name>
    <dbReference type="NCBI Taxonomy" id="7160"/>
    <lineage>
        <taxon>Eukaryota</taxon>
        <taxon>Metazoa</taxon>
        <taxon>Ecdysozoa</taxon>
        <taxon>Arthropoda</taxon>
        <taxon>Hexapoda</taxon>
        <taxon>Insecta</taxon>
        <taxon>Pterygota</taxon>
        <taxon>Neoptera</taxon>
        <taxon>Endopterygota</taxon>
        <taxon>Diptera</taxon>
        <taxon>Nematocera</taxon>
        <taxon>Culicoidea</taxon>
        <taxon>Culicidae</taxon>
        <taxon>Culicinae</taxon>
        <taxon>Aedini</taxon>
        <taxon>Aedes</taxon>
        <taxon>Stegomyia</taxon>
    </lineage>
</organism>
<feature type="signal peptide" evidence="1">
    <location>
        <begin position="1"/>
        <end position="21"/>
    </location>
</feature>
<name>A0A023EBN1_AEDAL</name>
<evidence type="ECO:0000313" key="3">
    <source>
        <dbReference type="EMBL" id="JAC06883.1"/>
    </source>
</evidence>
<dbReference type="InterPro" id="IPR002350">
    <property type="entry name" value="Kazal_dom"/>
</dbReference>
<proteinExistence type="evidence at transcript level"/>
<reference evidence="3" key="1">
    <citation type="journal article" date="2014" name="PLoS Negl. Trop. Dis.">
        <title>Identification and characterization of seminal fluid proteins in the Asian tiger mosquito, Aedes albopictus.</title>
        <authorList>
            <person name="Boes K.E."/>
            <person name="Ribeiro J.M."/>
            <person name="Wong A."/>
            <person name="Harrington L.C."/>
            <person name="Wolfner M.F."/>
            <person name="Sirot L.K."/>
        </authorList>
    </citation>
    <scope>NUCLEOTIDE SEQUENCE</scope>
    <source>
        <tissue evidence="3">Reproductive organs</tissue>
    </source>
</reference>
<dbReference type="Gene3D" id="3.30.60.30">
    <property type="match status" value="1"/>
</dbReference>
<feature type="domain" description="Kazal-like" evidence="2">
    <location>
        <begin position="24"/>
        <end position="72"/>
    </location>
</feature>
<sequence length="83" mass="8660">MLPKSMPPLVVVMLILISAGSIVIRGSSGCLCGSEVIPVCGTDGVTYPNKCHLGCQQQLTGVQMVKVGNCQGDPDRPYGDNVL</sequence>
<accession>A0A023EBN1</accession>
<keyword evidence="1" id="KW-0732">Signal</keyword>